<dbReference type="Gene3D" id="1.10.630.10">
    <property type="entry name" value="Cytochrome P450"/>
    <property type="match status" value="1"/>
</dbReference>
<dbReference type="PRINTS" id="PR00465">
    <property type="entry name" value="EP450IV"/>
</dbReference>
<evidence type="ECO:0008006" key="13">
    <source>
        <dbReference type="Google" id="ProtNLM"/>
    </source>
</evidence>
<reference evidence="11 12" key="1">
    <citation type="submission" date="2019-06" db="EMBL/GenBank/DDBJ databases">
        <authorList>
            <person name="Broberg M."/>
        </authorList>
    </citation>
    <scope>NUCLEOTIDE SEQUENCE [LARGE SCALE GENOMIC DNA]</scope>
</reference>
<keyword evidence="4 9" id="KW-0349">Heme</keyword>
<evidence type="ECO:0000256" key="8">
    <source>
        <dbReference type="ARBA" id="ARBA00023033"/>
    </source>
</evidence>
<keyword evidence="5 9" id="KW-0479">Metal-binding</keyword>
<comment type="similarity">
    <text evidence="3 9">Belongs to the cytochrome P450 family.</text>
</comment>
<dbReference type="InterPro" id="IPR002403">
    <property type="entry name" value="Cyt_P450_E_grp-IV"/>
</dbReference>
<keyword evidence="6 9" id="KW-0560">Oxidoreductase</keyword>
<sequence length="530" mass="58749">MFSRLVQSAVSYFWLLPLTGVTYFGLSALLPGKKHAKFPLVGAWDALIPIFIHNIIFTLSAASLLKRGHKKFPDSTFQLISNNEAIVILPHALLKELAGLPVTVASPQRALERDLLGHYTGVSLLVESQLHHSIMQRRLTPRIPLLIPQMERTVAHAFEKHFPNDDEWIEIQPSKILGPILAKVAAEALVGPDFSHDPTWVDISTHYTEAVFATAAALRILPTWMQGAVAPLLPTLRAVRRYLAQAKRLLSPRISDLIRRKNDSDDIDDSPDETNMLAWLAGQAKGKDRDPEAIAQALVLLSLASVHTTLLRVVGVLYDVTAASHDLRRELLDEIYMAGMADGGWGADAYGRLRKMDSVMRESQRLSPPSVIGMKRVFVRAHTFADGTHVPAGAYACMAIHAIENDEAHTPDADRFDGLRSFHTWEEAREKHTAGKSKASAINSSSGNPFLFETPTPTSLNFGYGRTACPGRFFASHAIKMVLVKMFGDYEFQFLPGSGRPPNVMAHEFMFASPEQKILVRRSRKALCPF</sequence>
<proteinExistence type="inferred from homology"/>
<dbReference type="PROSITE" id="PS00086">
    <property type="entry name" value="CYTOCHROME_P450"/>
    <property type="match status" value="1"/>
</dbReference>
<keyword evidence="7 9" id="KW-0408">Iron</keyword>
<dbReference type="Pfam" id="PF00067">
    <property type="entry name" value="p450"/>
    <property type="match status" value="1"/>
</dbReference>
<keyword evidence="10" id="KW-1133">Transmembrane helix</keyword>
<evidence type="ECO:0000256" key="1">
    <source>
        <dbReference type="ARBA" id="ARBA00001971"/>
    </source>
</evidence>
<evidence type="ECO:0000313" key="12">
    <source>
        <dbReference type="Proteomes" id="UP000766486"/>
    </source>
</evidence>
<evidence type="ECO:0000256" key="4">
    <source>
        <dbReference type="ARBA" id="ARBA00022617"/>
    </source>
</evidence>
<dbReference type="EMBL" id="CABFNS010000863">
    <property type="protein sequence ID" value="VUC33455.1"/>
    <property type="molecule type" value="Genomic_DNA"/>
</dbReference>
<dbReference type="PANTHER" id="PTHR46206:SF6">
    <property type="entry name" value="CYTOCHROME P450 MONOOXYGENASE AN1598-RELATED"/>
    <property type="match status" value="1"/>
</dbReference>
<dbReference type="Proteomes" id="UP000766486">
    <property type="component" value="Unassembled WGS sequence"/>
</dbReference>
<keyword evidence="12" id="KW-1185">Reference proteome</keyword>
<keyword evidence="8 9" id="KW-0503">Monooxygenase</keyword>
<evidence type="ECO:0000256" key="5">
    <source>
        <dbReference type="ARBA" id="ARBA00022723"/>
    </source>
</evidence>
<organism evidence="11 12">
    <name type="scientific">Bionectria ochroleuca</name>
    <name type="common">Gliocladium roseum</name>
    <dbReference type="NCBI Taxonomy" id="29856"/>
    <lineage>
        <taxon>Eukaryota</taxon>
        <taxon>Fungi</taxon>
        <taxon>Dikarya</taxon>
        <taxon>Ascomycota</taxon>
        <taxon>Pezizomycotina</taxon>
        <taxon>Sordariomycetes</taxon>
        <taxon>Hypocreomycetidae</taxon>
        <taxon>Hypocreales</taxon>
        <taxon>Bionectriaceae</taxon>
        <taxon>Clonostachys</taxon>
    </lineage>
</organism>
<evidence type="ECO:0000313" key="11">
    <source>
        <dbReference type="EMBL" id="VUC33455.1"/>
    </source>
</evidence>
<keyword evidence="10" id="KW-0472">Membrane</keyword>
<dbReference type="InterPro" id="IPR036396">
    <property type="entry name" value="Cyt_P450_sf"/>
</dbReference>
<evidence type="ECO:0000256" key="10">
    <source>
        <dbReference type="SAM" id="Phobius"/>
    </source>
</evidence>
<evidence type="ECO:0000256" key="3">
    <source>
        <dbReference type="ARBA" id="ARBA00010617"/>
    </source>
</evidence>
<protein>
    <recommendedName>
        <fullName evidence="13">Cytochrome P450</fullName>
    </recommendedName>
</protein>
<accession>A0ABY6UQH9</accession>
<evidence type="ECO:0000256" key="6">
    <source>
        <dbReference type="ARBA" id="ARBA00023002"/>
    </source>
</evidence>
<dbReference type="CDD" id="cd11041">
    <property type="entry name" value="CYP503A1-like"/>
    <property type="match status" value="1"/>
</dbReference>
<dbReference type="SUPFAM" id="SSF48264">
    <property type="entry name" value="Cytochrome P450"/>
    <property type="match status" value="1"/>
</dbReference>
<comment type="subcellular location">
    <subcellularLocation>
        <location evidence="2">Membrane</location>
        <topology evidence="2">Single-pass membrane protein</topology>
    </subcellularLocation>
</comment>
<comment type="cofactor">
    <cofactor evidence="1">
        <name>heme</name>
        <dbReference type="ChEBI" id="CHEBI:30413"/>
    </cofactor>
</comment>
<name>A0ABY6UQH9_BIOOC</name>
<gene>
    <name evidence="11" type="ORF">CLO192961_LOCUS352157</name>
</gene>
<dbReference type="PANTHER" id="PTHR46206">
    <property type="entry name" value="CYTOCHROME P450"/>
    <property type="match status" value="1"/>
</dbReference>
<dbReference type="InterPro" id="IPR017972">
    <property type="entry name" value="Cyt_P450_CS"/>
</dbReference>
<evidence type="ECO:0000256" key="9">
    <source>
        <dbReference type="RuleBase" id="RU000461"/>
    </source>
</evidence>
<keyword evidence="10" id="KW-0812">Transmembrane</keyword>
<comment type="caution">
    <text evidence="11">The sequence shown here is derived from an EMBL/GenBank/DDBJ whole genome shotgun (WGS) entry which is preliminary data.</text>
</comment>
<evidence type="ECO:0000256" key="2">
    <source>
        <dbReference type="ARBA" id="ARBA00004167"/>
    </source>
</evidence>
<dbReference type="InterPro" id="IPR001128">
    <property type="entry name" value="Cyt_P450"/>
</dbReference>
<feature type="transmembrane region" description="Helical" evidence="10">
    <location>
        <begin position="42"/>
        <end position="65"/>
    </location>
</feature>
<evidence type="ECO:0000256" key="7">
    <source>
        <dbReference type="ARBA" id="ARBA00023004"/>
    </source>
</evidence>
<feature type="transmembrane region" description="Helical" evidence="10">
    <location>
        <begin position="12"/>
        <end position="30"/>
    </location>
</feature>